<dbReference type="RefSeq" id="WP_115151783.1">
    <property type="nucleotide sequence ID" value="NZ_UGPP01000001.1"/>
</dbReference>
<evidence type="ECO:0000313" key="1">
    <source>
        <dbReference type="EMBL" id="STY71457.1"/>
    </source>
</evidence>
<protein>
    <submittedName>
        <fullName evidence="1">Uncharacterized protein</fullName>
    </submittedName>
</protein>
<dbReference type="AlphaFoldDB" id="A0A378NUA2"/>
<evidence type="ECO:0000313" key="2">
    <source>
        <dbReference type="Proteomes" id="UP000255234"/>
    </source>
</evidence>
<name>A0A378NUA2_9FIRM</name>
<reference evidence="1 2" key="1">
    <citation type="submission" date="2018-06" db="EMBL/GenBank/DDBJ databases">
        <authorList>
            <consortium name="Pathogen Informatics"/>
            <person name="Doyle S."/>
        </authorList>
    </citation>
    <scope>NUCLEOTIDE SEQUENCE [LARGE SCALE GENOMIC DNA]</scope>
    <source>
        <strain evidence="1 2">NCTC10571</strain>
    </source>
</reference>
<accession>A0A378NUA2</accession>
<proteinExistence type="predicted"/>
<sequence>MNILKEFAKIFIKSKLDDEKRKLKDKLQKQIITTTSTSVVARNTAYLRIVDMLDGKGIAEVNKIIDKI</sequence>
<organism evidence="1 2">
    <name type="scientific">Megamonas hypermegale</name>
    <dbReference type="NCBI Taxonomy" id="158847"/>
    <lineage>
        <taxon>Bacteria</taxon>
        <taxon>Bacillati</taxon>
        <taxon>Bacillota</taxon>
        <taxon>Negativicutes</taxon>
        <taxon>Selenomonadales</taxon>
        <taxon>Selenomonadaceae</taxon>
        <taxon>Megamonas</taxon>
    </lineage>
</organism>
<gene>
    <name evidence="1" type="ORF">NCTC10571_01613</name>
</gene>
<dbReference type="EMBL" id="UGPP01000001">
    <property type="protein sequence ID" value="STY71457.1"/>
    <property type="molecule type" value="Genomic_DNA"/>
</dbReference>
<dbReference type="Proteomes" id="UP000255234">
    <property type="component" value="Unassembled WGS sequence"/>
</dbReference>